<reference evidence="2" key="1">
    <citation type="submission" date="2016-11" db="EMBL/GenBank/DDBJ databases">
        <title>Complete genome sequence of Virgibacillus pantothenticus 21D, a halophilic bacterium isolated from the deep hypersaline anoxic basin Discovery in the Mediterranean Sea.</title>
        <authorList>
            <person name="Zeaiter Z."/>
            <person name="Booth J.M."/>
            <person name="Prosdocimi E.M."/>
            <person name="Mapelli F."/>
            <person name="Fusi M."/>
            <person name="Daffonchio D."/>
            <person name="Borin S."/>
            <person name="Crotti E."/>
        </authorList>
    </citation>
    <scope>NUCLEOTIDE SEQUENCE [LARGE SCALE GENOMIC DNA]</scope>
    <source>
        <strain evidence="2">21D</strain>
    </source>
</reference>
<dbReference type="Proteomes" id="UP000234237">
    <property type="component" value="Chromosome"/>
</dbReference>
<evidence type="ECO:0008006" key="3">
    <source>
        <dbReference type="Google" id="ProtNLM"/>
    </source>
</evidence>
<accession>A0A2K9ITI8</accession>
<sequence length="130" mass="14474">MSVKIRGLNKLLDELETKLGKQGMQRISDKALINAANEFVRVLKSEFQGFRDTGASIDEITITGSLWVQGTRTVKIHWAGPKGRYRIIHLNEWGTVKNPNPRGKGAVARAMKNSEKAYRDAVRKAIKGGL</sequence>
<organism evidence="1 2">
    <name type="scientific">Virgibacillus dokdonensis</name>
    <dbReference type="NCBI Taxonomy" id="302167"/>
    <lineage>
        <taxon>Bacteria</taxon>
        <taxon>Bacillati</taxon>
        <taxon>Bacillota</taxon>
        <taxon>Bacilli</taxon>
        <taxon>Bacillales</taxon>
        <taxon>Bacillaceae</taxon>
        <taxon>Virgibacillus</taxon>
    </lineage>
</organism>
<evidence type="ECO:0000313" key="1">
    <source>
        <dbReference type="EMBL" id="AUJ23118.1"/>
    </source>
</evidence>
<gene>
    <name evidence="1" type="ORF">A21D_00002</name>
</gene>
<name>A0A2K9ITI8_9BACI</name>
<dbReference type="AlphaFoldDB" id="A0A2K9ITI8"/>
<evidence type="ECO:0000313" key="2">
    <source>
        <dbReference type="Proteomes" id="UP000234237"/>
    </source>
</evidence>
<proteinExistence type="predicted"/>
<dbReference type="KEGG" id="vpn:A21D_00002"/>
<protein>
    <recommendedName>
        <fullName evidence="3">Phage protein, HK97 gp10 family</fullName>
    </recommendedName>
</protein>
<dbReference type="RefSeq" id="WP_101932317.1">
    <property type="nucleotide sequence ID" value="NZ_CP018622.1"/>
</dbReference>
<dbReference type="EMBL" id="CP018622">
    <property type="protein sequence ID" value="AUJ23118.1"/>
    <property type="molecule type" value="Genomic_DNA"/>
</dbReference>